<keyword evidence="2" id="KW-1185">Reference proteome</keyword>
<gene>
    <name evidence="1" type="ORF">MCNS_39440</name>
</gene>
<dbReference type="EMBL" id="AP022613">
    <property type="protein sequence ID" value="BBZ40881.1"/>
    <property type="molecule type" value="Genomic_DNA"/>
</dbReference>
<evidence type="ECO:0000313" key="1">
    <source>
        <dbReference type="EMBL" id="BBZ40881.1"/>
    </source>
</evidence>
<sequence>MITGAFLAEAATVADNKLTVTGGVLSGFAVGPDRHVRFVLVVLTQSETDGAAQRVEVEIRPPTDDDPLVVAYELPEAAASGEIGFAFFNVDVRLPVNGRWVFVVTGGTGTFSLPLEVRGPLAA</sequence>
<proteinExistence type="predicted"/>
<dbReference type="OrthoDB" id="4460609at2"/>
<dbReference type="AlphaFoldDB" id="A0A1X1SRG0"/>
<name>A0A1X1SRG0_9MYCO</name>
<dbReference type="Proteomes" id="UP000467385">
    <property type="component" value="Chromosome"/>
</dbReference>
<organism evidence="1 2">
    <name type="scientific">Mycobacterium conspicuum</name>
    <dbReference type="NCBI Taxonomy" id="44010"/>
    <lineage>
        <taxon>Bacteria</taxon>
        <taxon>Bacillati</taxon>
        <taxon>Actinomycetota</taxon>
        <taxon>Actinomycetes</taxon>
        <taxon>Mycobacteriales</taxon>
        <taxon>Mycobacteriaceae</taxon>
        <taxon>Mycobacterium</taxon>
    </lineage>
</organism>
<protein>
    <submittedName>
        <fullName evidence="1">Uncharacterized protein</fullName>
    </submittedName>
</protein>
<dbReference type="RefSeq" id="WP_085236693.1">
    <property type="nucleotide sequence ID" value="NZ_AP022613.1"/>
</dbReference>
<evidence type="ECO:0000313" key="2">
    <source>
        <dbReference type="Proteomes" id="UP000467385"/>
    </source>
</evidence>
<reference evidence="1 2" key="1">
    <citation type="journal article" date="2019" name="Emerg. Microbes Infect.">
        <title>Comprehensive subspecies identification of 175 nontuberculous mycobacteria species based on 7547 genomic profiles.</title>
        <authorList>
            <person name="Matsumoto Y."/>
            <person name="Kinjo T."/>
            <person name="Motooka D."/>
            <person name="Nabeya D."/>
            <person name="Jung N."/>
            <person name="Uechi K."/>
            <person name="Horii T."/>
            <person name="Iida T."/>
            <person name="Fujita J."/>
            <person name="Nakamura S."/>
        </authorList>
    </citation>
    <scope>NUCLEOTIDE SEQUENCE [LARGE SCALE GENOMIC DNA]</scope>
    <source>
        <strain evidence="1 2">JCM 14738</strain>
    </source>
</reference>
<accession>A0A1X1SRG0</accession>